<dbReference type="AlphaFoldDB" id="A0AAW2IJM3"/>
<dbReference type="PANTHER" id="PTHR27007">
    <property type="match status" value="1"/>
</dbReference>
<dbReference type="GO" id="GO:0005524">
    <property type="term" value="F:ATP binding"/>
    <property type="evidence" value="ECO:0007669"/>
    <property type="project" value="UniProtKB-KW"/>
</dbReference>
<dbReference type="GO" id="GO:0016301">
    <property type="term" value="F:kinase activity"/>
    <property type="evidence" value="ECO:0007669"/>
    <property type="project" value="UniProtKB-KW"/>
</dbReference>
<keyword evidence="3" id="KW-0675">Receptor</keyword>
<evidence type="ECO:0000256" key="2">
    <source>
        <dbReference type="ARBA" id="ARBA00022840"/>
    </source>
</evidence>
<name>A0AAW2IJM3_9LAMI</name>
<dbReference type="EMBL" id="JACGWK010001824">
    <property type="protein sequence ID" value="KAL0282364.1"/>
    <property type="molecule type" value="Genomic_DNA"/>
</dbReference>
<proteinExistence type="predicted"/>
<dbReference type="InterPro" id="IPR011009">
    <property type="entry name" value="Kinase-like_dom_sf"/>
</dbReference>
<comment type="caution">
    <text evidence="3">The sequence shown here is derived from an EMBL/GenBank/DDBJ whole genome shotgun (WGS) entry which is preliminary data.</text>
</comment>
<evidence type="ECO:0000256" key="1">
    <source>
        <dbReference type="ARBA" id="ARBA00022741"/>
    </source>
</evidence>
<dbReference type="Gene3D" id="3.30.200.20">
    <property type="entry name" value="Phosphorylase Kinase, domain 1"/>
    <property type="match status" value="1"/>
</dbReference>
<evidence type="ECO:0000313" key="3">
    <source>
        <dbReference type="EMBL" id="KAL0282364.1"/>
    </source>
</evidence>
<protein>
    <submittedName>
        <fullName evidence="3">Receptor-like serine/threonine-protein kinase</fullName>
    </submittedName>
</protein>
<reference evidence="3" key="1">
    <citation type="submission" date="2020-06" db="EMBL/GenBank/DDBJ databases">
        <authorList>
            <person name="Li T."/>
            <person name="Hu X."/>
            <person name="Zhang T."/>
            <person name="Song X."/>
            <person name="Zhang H."/>
            <person name="Dai N."/>
            <person name="Sheng W."/>
            <person name="Hou X."/>
            <person name="Wei L."/>
        </authorList>
    </citation>
    <scope>NUCLEOTIDE SEQUENCE</scope>
    <source>
        <strain evidence="3">G01</strain>
        <tissue evidence="3">Leaf</tissue>
    </source>
</reference>
<organism evidence="3">
    <name type="scientific">Sesamum angustifolium</name>
    <dbReference type="NCBI Taxonomy" id="2727405"/>
    <lineage>
        <taxon>Eukaryota</taxon>
        <taxon>Viridiplantae</taxon>
        <taxon>Streptophyta</taxon>
        <taxon>Embryophyta</taxon>
        <taxon>Tracheophyta</taxon>
        <taxon>Spermatophyta</taxon>
        <taxon>Magnoliopsida</taxon>
        <taxon>eudicotyledons</taxon>
        <taxon>Gunneridae</taxon>
        <taxon>Pentapetalae</taxon>
        <taxon>asterids</taxon>
        <taxon>lamiids</taxon>
        <taxon>Lamiales</taxon>
        <taxon>Pedaliaceae</taxon>
        <taxon>Sesamum</taxon>
    </lineage>
</organism>
<keyword evidence="3" id="KW-0808">Transferase</keyword>
<gene>
    <name evidence="4" type="ORF">Sangu_2797600</name>
    <name evidence="3" type="ORF">Sangu_2955300</name>
</gene>
<sequence length="130" mass="14808">MSSDRRFLLRSIIRQFSIERGKRHESGFDERFCVPKVAELIPGMPPDNINATAKLLMLVLVGAAGFGYRFHKQKEASSKSILLERLKCLPGTPREFKFRDLKRVTNNFHEKNKLGQGGFGVVYRGLLAKE</sequence>
<keyword evidence="1" id="KW-0547">Nucleotide-binding</keyword>
<keyword evidence="3" id="KW-0418">Kinase</keyword>
<dbReference type="SUPFAM" id="SSF56112">
    <property type="entry name" value="Protein kinase-like (PK-like)"/>
    <property type="match status" value="1"/>
</dbReference>
<dbReference type="InterPro" id="IPR050528">
    <property type="entry name" value="L-type_Lectin-RKs"/>
</dbReference>
<accession>A0AAW2IJM3</accession>
<evidence type="ECO:0000313" key="4">
    <source>
        <dbReference type="EMBL" id="KAL0285014.1"/>
    </source>
</evidence>
<reference evidence="3" key="2">
    <citation type="journal article" date="2024" name="Plant">
        <title>Genomic evolution and insights into agronomic trait innovations of Sesamum species.</title>
        <authorList>
            <person name="Miao H."/>
            <person name="Wang L."/>
            <person name="Qu L."/>
            <person name="Liu H."/>
            <person name="Sun Y."/>
            <person name="Le M."/>
            <person name="Wang Q."/>
            <person name="Wei S."/>
            <person name="Zheng Y."/>
            <person name="Lin W."/>
            <person name="Duan Y."/>
            <person name="Cao H."/>
            <person name="Xiong S."/>
            <person name="Wang X."/>
            <person name="Wei L."/>
            <person name="Li C."/>
            <person name="Ma Q."/>
            <person name="Ju M."/>
            <person name="Zhao R."/>
            <person name="Li G."/>
            <person name="Mu C."/>
            <person name="Tian Q."/>
            <person name="Mei H."/>
            <person name="Zhang T."/>
            <person name="Gao T."/>
            <person name="Zhang H."/>
        </authorList>
    </citation>
    <scope>NUCLEOTIDE SEQUENCE</scope>
    <source>
        <strain evidence="3">G01</strain>
    </source>
</reference>
<dbReference type="EMBL" id="JACGWK010001620">
    <property type="protein sequence ID" value="KAL0285014.1"/>
    <property type="molecule type" value="Genomic_DNA"/>
</dbReference>
<keyword evidence="2" id="KW-0067">ATP-binding</keyword>